<dbReference type="EMBL" id="PDKW01000038">
    <property type="protein sequence ID" value="PGH58630.1"/>
    <property type="molecule type" value="Genomic_DNA"/>
</dbReference>
<sequence length="182" mass="20297">MARVRNIEIEDVSGEARAVYERIQRDYGPFGNMLRVFAHRPPALRHVFGLLLESASDAVISKRHLEIVLVTASKAAACAYCVAHHAPRLVEQGLPAETVERILEPDVPGLDPVDRLVRDYAAQVTRDPARVSDALFARLLEHFSEEQVVELTLRTALCAFFNRFNEALGIEIEEDALTLPLA</sequence>
<dbReference type="Pfam" id="PF02627">
    <property type="entry name" value="CMD"/>
    <property type="match status" value="1"/>
</dbReference>
<dbReference type="RefSeq" id="WP_098735457.1">
    <property type="nucleotide sequence ID" value="NZ_PDKW01000038.1"/>
</dbReference>
<dbReference type="Gene3D" id="1.20.1290.10">
    <property type="entry name" value="AhpD-like"/>
    <property type="match status" value="1"/>
</dbReference>
<evidence type="ECO:0000313" key="2">
    <source>
        <dbReference type="EMBL" id="PGH58630.1"/>
    </source>
</evidence>
<dbReference type="GO" id="GO:0051920">
    <property type="term" value="F:peroxiredoxin activity"/>
    <property type="evidence" value="ECO:0007669"/>
    <property type="project" value="InterPro"/>
</dbReference>
<evidence type="ECO:0000313" key="3">
    <source>
        <dbReference type="Proteomes" id="UP000225379"/>
    </source>
</evidence>
<dbReference type="Proteomes" id="UP000225379">
    <property type="component" value="Unassembled WGS sequence"/>
</dbReference>
<feature type="domain" description="Carboxymuconolactone decarboxylase-like" evidence="1">
    <location>
        <begin position="45"/>
        <end position="104"/>
    </location>
</feature>
<organism evidence="2 3">
    <name type="scientific">Azospirillum palustre</name>
    <dbReference type="NCBI Taxonomy" id="2044885"/>
    <lineage>
        <taxon>Bacteria</taxon>
        <taxon>Pseudomonadati</taxon>
        <taxon>Pseudomonadota</taxon>
        <taxon>Alphaproteobacteria</taxon>
        <taxon>Rhodospirillales</taxon>
        <taxon>Azospirillaceae</taxon>
        <taxon>Azospirillum</taxon>
    </lineage>
</organism>
<dbReference type="PANTHER" id="PTHR35446">
    <property type="entry name" value="SI:CH211-175M2.5"/>
    <property type="match status" value="1"/>
</dbReference>
<dbReference type="OrthoDB" id="9801997at2"/>
<name>A0A2B8BLK5_9PROT</name>
<dbReference type="AlphaFoldDB" id="A0A2B8BLK5"/>
<accession>A0A2B8BLK5</accession>
<protein>
    <submittedName>
        <fullName evidence="2">Phage infection protein</fullName>
    </submittedName>
</protein>
<dbReference type="InterPro" id="IPR003779">
    <property type="entry name" value="CMD-like"/>
</dbReference>
<proteinExistence type="predicted"/>
<keyword evidence="3" id="KW-1185">Reference proteome</keyword>
<evidence type="ECO:0000259" key="1">
    <source>
        <dbReference type="Pfam" id="PF02627"/>
    </source>
</evidence>
<reference evidence="3" key="1">
    <citation type="submission" date="2017-10" db="EMBL/GenBank/DDBJ databases">
        <authorList>
            <person name="Kravchenko I.K."/>
            <person name="Grouzdev D.S."/>
        </authorList>
    </citation>
    <scope>NUCLEOTIDE SEQUENCE [LARGE SCALE GENOMIC DNA]</scope>
    <source>
        <strain evidence="3">B2</strain>
    </source>
</reference>
<comment type="caution">
    <text evidence="2">The sequence shown here is derived from an EMBL/GenBank/DDBJ whole genome shotgun (WGS) entry which is preliminary data.</text>
</comment>
<gene>
    <name evidence="2" type="ORF">CRT60_05690</name>
</gene>
<dbReference type="SUPFAM" id="SSF69118">
    <property type="entry name" value="AhpD-like"/>
    <property type="match status" value="1"/>
</dbReference>
<dbReference type="InterPro" id="IPR029032">
    <property type="entry name" value="AhpD-like"/>
</dbReference>
<dbReference type="PANTHER" id="PTHR35446:SF2">
    <property type="entry name" value="CARBOXYMUCONOLACTONE DECARBOXYLASE-LIKE DOMAIN-CONTAINING PROTEIN"/>
    <property type="match status" value="1"/>
</dbReference>